<gene>
    <name evidence="10" type="ORF">RJ45_19530</name>
</gene>
<proteinExistence type="predicted"/>
<accession>A0A0B9GB10</accession>
<feature type="transmembrane region" description="Helical" evidence="8">
    <location>
        <begin position="50"/>
        <end position="69"/>
    </location>
</feature>
<comment type="function">
    <text evidence="1">May be specifically involved in the processing, transport, and/or maturation of the MADH beta-subunit.</text>
</comment>
<evidence type="ECO:0000256" key="3">
    <source>
        <dbReference type="ARBA" id="ARBA00004856"/>
    </source>
</evidence>
<evidence type="ECO:0000256" key="6">
    <source>
        <dbReference type="ARBA" id="ARBA00022989"/>
    </source>
</evidence>
<dbReference type="GO" id="GO:0016020">
    <property type="term" value="C:membrane"/>
    <property type="evidence" value="ECO:0007669"/>
    <property type="project" value="UniProtKB-SubCell"/>
</dbReference>
<protein>
    <recommendedName>
        <fullName evidence="4">Methylamine utilization protein MauE</fullName>
    </recommendedName>
</protein>
<dbReference type="Proteomes" id="UP000031278">
    <property type="component" value="Unassembled WGS sequence"/>
</dbReference>
<evidence type="ECO:0000256" key="7">
    <source>
        <dbReference type="ARBA" id="ARBA00023136"/>
    </source>
</evidence>
<dbReference type="AlphaFoldDB" id="A0A0B9GB10"/>
<comment type="pathway">
    <text evidence="3">One-carbon metabolism; methylamine degradation.</text>
</comment>
<evidence type="ECO:0000313" key="10">
    <source>
        <dbReference type="EMBL" id="KHT62105.1"/>
    </source>
</evidence>
<comment type="subcellular location">
    <subcellularLocation>
        <location evidence="2">Membrane</location>
        <topology evidence="2">Multi-pass membrane protein</topology>
    </subcellularLocation>
</comment>
<reference evidence="10 11" key="1">
    <citation type="submission" date="2014-12" db="EMBL/GenBank/DDBJ databases">
        <title>Genome sequencing of Photobacterium gaetbulicola AD005a.</title>
        <authorList>
            <person name="Adrian T.G.S."/>
            <person name="Chan K.G."/>
        </authorList>
    </citation>
    <scope>NUCLEOTIDE SEQUENCE [LARGE SCALE GENOMIC DNA]</scope>
    <source>
        <strain evidence="10 11">AD005a</strain>
    </source>
</reference>
<evidence type="ECO:0000256" key="8">
    <source>
        <dbReference type="SAM" id="Phobius"/>
    </source>
</evidence>
<keyword evidence="6 8" id="KW-1133">Transmembrane helix</keyword>
<keyword evidence="5 8" id="KW-0812">Transmembrane</keyword>
<feature type="domain" description="Methylamine utilisation protein MauE" evidence="9">
    <location>
        <begin position="13"/>
        <end position="129"/>
    </location>
</feature>
<comment type="caution">
    <text evidence="10">The sequence shown here is derived from an EMBL/GenBank/DDBJ whole genome shotgun (WGS) entry which is preliminary data.</text>
</comment>
<feature type="transmembrane region" description="Helical" evidence="8">
    <location>
        <begin position="115"/>
        <end position="135"/>
    </location>
</feature>
<organism evidence="10 11">
    <name type="scientific">Photobacterium gaetbulicola</name>
    <dbReference type="NCBI Taxonomy" id="1295392"/>
    <lineage>
        <taxon>Bacteria</taxon>
        <taxon>Pseudomonadati</taxon>
        <taxon>Pseudomonadota</taxon>
        <taxon>Gammaproteobacteria</taxon>
        <taxon>Vibrionales</taxon>
        <taxon>Vibrionaceae</taxon>
        <taxon>Photobacterium</taxon>
    </lineage>
</organism>
<dbReference type="RefSeq" id="WP_039466144.1">
    <property type="nucleotide sequence ID" value="NZ_JWLZ01000185.1"/>
</dbReference>
<name>A0A0B9GB10_9GAMM</name>
<evidence type="ECO:0000256" key="4">
    <source>
        <dbReference type="ARBA" id="ARBA00019078"/>
    </source>
</evidence>
<dbReference type="Pfam" id="PF07291">
    <property type="entry name" value="MauE"/>
    <property type="match status" value="1"/>
</dbReference>
<evidence type="ECO:0000256" key="5">
    <source>
        <dbReference type="ARBA" id="ARBA00022692"/>
    </source>
</evidence>
<dbReference type="InterPro" id="IPR009908">
    <property type="entry name" value="Methylamine_util_MauE"/>
</dbReference>
<sequence length="148" mass="16036">MKTRGYFHHFVTSFVLMCAAALTVKGFFLPEHTGLLLSDTGIVPAMYVEPIAFAIPLALGISALTAYLGMTSLLPVIICFGIHIALSGLALYQGLHFDCGCYLPGSVQSEVYSTLEPQFLIMLLVLIVSAALHYFNNMATHRPVTPTV</sequence>
<dbReference type="GO" id="GO:0030416">
    <property type="term" value="P:methylamine metabolic process"/>
    <property type="evidence" value="ECO:0007669"/>
    <property type="project" value="InterPro"/>
</dbReference>
<dbReference type="EMBL" id="JWLZ01000185">
    <property type="protein sequence ID" value="KHT62105.1"/>
    <property type="molecule type" value="Genomic_DNA"/>
</dbReference>
<feature type="transmembrane region" description="Helical" evidence="8">
    <location>
        <begin position="76"/>
        <end position="95"/>
    </location>
</feature>
<evidence type="ECO:0000256" key="1">
    <source>
        <dbReference type="ARBA" id="ARBA00003475"/>
    </source>
</evidence>
<evidence type="ECO:0000259" key="9">
    <source>
        <dbReference type="Pfam" id="PF07291"/>
    </source>
</evidence>
<evidence type="ECO:0000256" key="2">
    <source>
        <dbReference type="ARBA" id="ARBA00004141"/>
    </source>
</evidence>
<keyword evidence="7 8" id="KW-0472">Membrane</keyword>
<evidence type="ECO:0000313" key="11">
    <source>
        <dbReference type="Proteomes" id="UP000031278"/>
    </source>
</evidence>